<feature type="transmembrane region" description="Helical" evidence="1">
    <location>
        <begin position="6"/>
        <end position="28"/>
    </location>
</feature>
<dbReference type="GO" id="GO:0004674">
    <property type="term" value="F:protein serine/threonine kinase activity"/>
    <property type="evidence" value="ECO:0007669"/>
    <property type="project" value="UniProtKB-KW"/>
</dbReference>
<dbReference type="PROSITE" id="PS50011">
    <property type="entry name" value="PROTEIN_KINASE_DOM"/>
    <property type="match status" value="1"/>
</dbReference>
<dbReference type="PROSITE" id="PS00108">
    <property type="entry name" value="PROTEIN_KINASE_ST"/>
    <property type="match status" value="1"/>
</dbReference>
<protein>
    <submittedName>
        <fullName evidence="3">Serine/threonine protein kinase</fullName>
    </submittedName>
</protein>
<sequence length="457" mass="54441">MVLEKIIILDFIINFMINFIINFMINFIINFMINFIINFMINFIINFMINFIINLPRLCQYFIFIYNNYYKIMIIIDTLSKKNNSTVALVKINEKILISKYYEQYSRSMFIELNILSGVNHNNIISIELFNEKDHIFMLMEKINYNLSDLLLFEINSSTKYYLLLQIAYAIRHLHYNCIAHLDLKLDNIMFNCDDLNKFNVSNDIECKIIDFGCSEYIFDNYIITNQLKCTITHRAPEVYNGILSLEADIWSFGIIAFEILTKTLIHDYIHINNFKQFIHTNEFEKIRQILPKELQNCLHLNFNERPKIDSIIKILHNLCENINPQIKLNFDANTELKLVTIGNNTRNNFDKYINYVFDDEIYTSCESYILADLLQRLNSFNNIQDTHFDQAIKLLNSIFTSTFDNNFLNKKLITQIILITRGVLIRNNYYCQTLNPNQRDRKLLSSKKYLEKIYHC</sequence>
<keyword evidence="1" id="KW-1133">Transmembrane helix</keyword>
<accession>A0ABM7NSZ8</accession>
<dbReference type="Pfam" id="PF00069">
    <property type="entry name" value="Pkinase"/>
    <property type="match status" value="1"/>
</dbReference>
<evidence type="ECO:0000313" key="4">
    <source>
        <dbReference type="Proteomes" id="UP001321479"/>
    </source>
</evidence>
<dbReference type="SUPFAM" id="SSF56112">
    <property type="entry name" value="Protein kinase-like (PK-like)"/>
    <property type="match status" value="1"/>
</dbReference>
<dbReference type="GeneID" id="80558505"/>
<dbReference type="InterPro" id="IPR011009">
    <property type="entry name" value="Kinase-like_dom_sf"/>
</dbReference>
<feature type="domain" description="Protein kinase" evidence="2">
    <location>
        <begin position="73"/>
        <end position="320"/>
    </location>
</feature>
<proteinExistence type="predicted"/>
<dbReference type="Gene3D" id="1.10.510.10">
    <property type="entry name" value="Transferase(Phosphotransferase) domain 1"/>
    <property type="match status" value="1"/>
</dbReference>
<evidence type="ECO:0000259" key="2">
    <source>
        <dbReference type="PROSITE" id="PS50011"/>
    </source>
</evidence>
<dbReference type="Proteomes" id="UP001321479">
    <property type="component" value="Segment"/>
</dbReference>
<dbReference type="InterPro" id="IPR008271">
    <property type="entry name" value="Ser/Thr_kinase_AS"/>
</dbReference>
<reference evidence="3 4" key="1">
    <citation type="submission" date="2021-02" db="EMBL/GenBank/DDBJ databases">
        <title>Cotonvirus japonicus, which uses Golgi apparatus of host cells for its virion factory, phylogenetically links tailed tupanvirus and icosahedral mimivirus.</title>
        <authorList>
            <person name="Takahashi H."/>
            <person name="Fukaya S."/>
            <person name="Song C."/>
            <person name="Murata K."/>
            <person name="Takemura M."/>
        </authorList>
    </citation>
    <scope>NUCLEOTIDE SEQUENCE [LARGE SCALE GENOMIC DNA]</scope>
</reference>
<dbReference type="SMART" id="SM00220">
    <property type="entry name" value="S_TKc"/>
    <property type="match status" value="1"/>
</dbReference>
<dbReference type="CDD" id="cd00180">
    <property type="entry name" value="PKc"/>
    <property type="match status" value="1"/>
</dbReference>
<dbReference type="PANTHER" id="PTHR44167:SF24">
    <property type="entry name" value="SERINE_THREONINE-PROTEIN KINASE CHK2"/>
    <property type="match status" value="1"/>
</dbReference>
<evidence type="ECO:0000313" key="3">
    <source>
        <dbReference type="EMBL" id="BCS83300.1"/>
    </source>
</evidence>
<dbReference type="RefSeq" id="YP_010841908.1">
    <property type="nucleotide sequence ID" value="NC_079139.1"/>
</dbReference>
<dbReference type="EMBL" id="AP024483">
    <property type="protein sequence ID" value="BCS83300.1"/>
    <property type="molecule type" value="Genomic_DNA"/>
</dbReference>
<organism evidence="3 4">
    <name type="scientific">Cotonvirus japonicus</name>
    <dbReference type="NCBI Taxonomy" id="2811091"/>
    <lineage>
        <taxon>Viruses</taxon>
        <taxon>Varidnaviria</taxon>
        <taxon>Bamfordvirae</taxon>
        <taxon>Nucleocytoviricota</taxon>
        <taxon>Megaviricetes</taxon>
        <taxon>Imitervirales</taxon>
        <taxon>Mimiviridae</taxon>
        <taxon>Megamimivirinae</taxon>
        <taxon>Cotonvirus</taxon>
        <taxon>Cotonvirus japonicum</taxon>
    </lineage>
</organism>
<keyword evidence="3" id="KW-0808">Transferase</keyword>
<dbReference type="PANTHER" id="PTHR44167">
    <property type="entry name" value="OVARIAN-SPECIFIC SERINE/THREONINE-PROTEIN KINASE LOK-RELATED"/>
    <property type="match status" value="1"/>
</dbReference>
<keyword evidence="3" id="KW-0418">Kinase</keyword>
<keyword evidence="4" id="KW-1185">Reference proteome</keyword>
<keyword evidence="1" id="KW-0812">Transmembrane</keyword>
<keyword evidence="3" id="KW-0723">Serine/threonine-protein kinase</keyword>
<name>A0ABM7NSZ8_9VIRU</name>
<keyword evidence="1" id="KW-0472">Membrane</keyword>
<dbReference type="InterPro" id="IPR000719">
    <property type="entry name" value="Prot_kinase_dom"/>
</dbReference>
<evidence type="ECO:0000256" key="1">
    <source>
        <dbReference type="SAM" id="Phobius"/>
    </source>
</evidence>